<sequence>MGGGGGVGVATTGPATSADVCCVLPGLLPNVTDLGLANSALVVIDGSAAAQTGLVSAQPGKSFADGSAAMQPRSVSAQPEESFADSLKKALPTPLLQTPAPPARKVRGMDRETQSEAEAKGKRKSTRLANKPKSNLTMEEQATWLLMKKCGTLDDIGPVSSEEKSRFREEFVEPLAPASVSGYRGMFGLDATDGSNPLSALAVEAEV</sequence>
<protein>
    <submittedName>
        <fullName evidence="2">Uncharacterized protein</fullName>
    </submittedName>
</protein>
<evidence type="ECO:0000313" key="3">
    <source>
        <dbReference type="Proteomes" id="UP000275267"/>
    </source>
</evidence>
<feature type="compositionally biased region" description="Basic and acidic residues" evidence="1">
    <location>
        <begin position="107"/>
        <end position="120"/>
    </location>
</feature>
<reference evidence="3" key="1">
    <citation type="journal article" date="2019" name="Nat. Commun.">
        <title>The genome of broomcorn millet.</title>
        <authorList>
            <person name="Zou C."/>
            <person name="Miki D."/>
            <person name="Li D."/>
            <person name="Tang Q."/>
            <person name="Xiao L."/>
            <person name="Rajput S."/>
            <person name="Deng P."/>
            <person name="Jia W."/>
            <person name="Huang R."/>
            <person name="Zhang M."/>
            <person name="Sun Y."/>
            <person name="Hu J."/>
            <person name="Fu X."/>
            <person name="Schnable P.S."/>
            <person name="Li F."/>
            <person name="Zhang H."/>
            <person name="Feng B."/>
            <person name="Zhu X."/>
            <person name="Liu R."/>
            <person name="Schnable J.C."/>
            <person name="Zhu J.-K."/>
            <person name="Zhang H."/>
        </authorList>
    </citation>
    <scope>NUCLEOTIDE SEQUENCE [LARGE SCALE GENOMIC DNA]</scope>
</reference>
<feature type="compositionally biased region" description="Low complexity" evidence="1">
    <location>
        <begin position="89"/>
        <end position="98"/>
    </location>
</feature>
<dbReference type="OrthoDB" id="10600746at2759"/>
<comment type="caution">
    <text evidence="2">The sequence shown here is derived from an EMBL/GenBank/DDBJ whole genome shotgun (WGS) entry which is preliminary data.</text>
</comment>
<dbReference type="Proteomes" id="UP000275267">
    <property type="component" value="Unassembled WGS sequence"/>
</dbReference>
<name>A0A3L6SQQ0_PANMI</name>
<organism evidence="2 3">
    <name type="scientific">Panicum miliaceum</name>
    <name type="common">Proso millet</name>
    <name type="synonym">Broomcorn millet</name>
    <dbReference type="NCBI Taxonomy" id="4540"/>
    <lineage>
        <taxon>Eukaryota</taxon>
        <taxon>Viridiplantae</taxon>
        <taxon>Streptophyta</taxon>
        <taxon>Embryophyta</taxon>
        <taxon>Tracheophyta</taxon>
        <taxon>Spermatophyta</taxon>
        <taxon>Magnoliopsida</taxon>
        <taxon>Liliopsida</taxon>
        <taxon>Poales</taxon>
        <taxon>Poaceae</taxon>
        <taxon>PACMAD clade</taxon>
        <taxon>Panicoideae</taxon>
        <taxon>Panicodae</taxon>
        <taxon>Paniceae</taxon>
        <taxon>Panicinae</taxon>
        <taxon>Panicum</taxon>
        <taxon>Panicum sect. Panicum</taxon>
    </lineage>
</organism>
<feature type="region of interest" description="Disordered" evidence="1">
    <location>
        <begin position="58"/>
        <end position="136"/>
    </location>
</feature>
<gene>
    <name evidence="2" type="ORF">C2845_PM07G31260</name>
</gene>
<keyword evidence="3" id="KW-1185">Reference proteome</keyword>
<accession>A0A3L6SQQ0</accession>
<evidence type="ECO:0000313" key="2">
    <source>
        <dbReference type="EMBL" id="RLN23877.1"/>
    </source>
</evidence>
<dbReference type="EMBL" id="PQIB02000004">
    <property type="protein sequence ID" value="RLN23877.1"/>
    <property type="molecule type" value="Genomic_DNA"/>
</dbReference>
<proteinExistence type="predicted"/>
<evidence type="ECO:0000256" key="1">
    <source>
        <dbReference type="SAM" id="MobiDB-lite"/>
    </source>
</evidence>
<dbReference type="STRING" id="4540.A0A3L6SQQ0"/>
<dbReference type="AlphaFoldDB" id="A0A3L6SQQ0"/>